<protein>
    <recommendedName>
        <fullName evidence="6">DUF202 domain-containing protein</fullName>
    </recommendedName>
</protein>
<evidence type="ECO:0000256" key="2">
    <source>
        <dbReference type="ARBA" id="ARBA00022692"/>
    </source>
</evidence>
<evidence type="ECO:0000313" key="8">
    <source>
        <dbReference type="Proteomes" id="UP000244912"/>
    </source>
</evidence>
<keyword evidence="2 5" id="KW-0812">Transmembrane</keyword>
<feature type="domain" description="DUF202" evidence="6">
    <location>
        <begin position="18"/>
        <end position="81"/>
    </location>
</feature>
<keyword evidence="3 5" id="KW-1133">Transmembrane helix</keyword>
<name>A0A2R8C032_9RHOB</name>
<accession>A0A2R8C032</accession>
<feature type="transmembrane region" description="Helical" evidence="5">
    <location>
        <begin position="27"/>
        <end position="48"/>
    </location>
</feature>
<dbReference type="RefSeq" id="WP_108895506.1">
    <property type="nucleotide sequence ID" value="NZ_ONZF01000011.1"/>
</dbReference>
<dbReference type="Proteomes" id="UP000244912">
    <property type="component" value="Unassembled WGS sequence"/>
</dbReference>
<sequence>MNPKQKMARERTDWAEDRTILAAERTYAGWVRTGLTAVVVAIGLQALFRLEEPAWLPRAVASVFLLGALLVFLAGWSEARISHRNFKTHGCRVQPFWRITLLTVILALGTMGTAAVLWLL</sequence>
<keyword evidence="8" id="KW-1185">Reference proteome</keyword>
<reference evidence="8" key="1">
    <citation type="submission" date="2018-03" db="EMBL/GenBank/DDBJ databases">
        <authorList>
            <person name="Rodrigo-Torres L."/>
            <person name="Arahal R. D."/>
            <person name="Lucena T."/>
        </authorList>
    </citation>
    <scope>NUCLEOTIDE SEQUENCE [LARGE SCALE GENOMIC DNA]</scope>
    <source>
        <strain evidence="8">CECT 8504</strain>
    </source>
</reference>
<dbReference type="InterPro" id="IPR003807">
    <property type="entry name" value="DUF202"/>
</dbReference>
<dbReference type="Pfam" id="PF02656">
    <property type="entry name" value="DUF202"/>
    <property type="match status" value="1"/>
</dbReference>
<feature type="transmembrane region" description="Helical" evidence="5">
    <location>
        <begin position="96"/>
        <end position="119"/>
    </location>
</feature>
<organism evidence="7 8">
    <name type="scientific">Palleronia abyssalis</name>
    <dbReference type="NCBI Taxonomy" id="1501240"/>
    <lineage>
        <taxon>Bacteria</taxon>
        <taxon>Pseudomonadati</taxon>
        <taxon>Pseudomonadota</taxon>
        <taxon>Alphaproteobacteria</taxon>
        <taxon>Rhodobacterales</taxon>
        <taxon>Roseobacteraceae</taxon>
        <taxon>Palleronia</taxon>
    </lineage>
</organism>
<evidence type="ECO:0000256" key="5">
    <source>
        <dbReference type="SAM" id="Phobius"/>
    </source>
</evidence>
<dbReference type="GO" id="GO:0012505">
    <property type="term" value="C:endomembrane system"/>
    <property type="evidence" value="ECO:0007669"/>
    <property type="project" value="UniProtKB-SubCell"/>
</dbReference>
<evidence type="ECO:0000256" key="1">
    <source>
        <dbReference type="ARBA" id="ARBA00004127"/>
    </source>
</evidence>
<evidence type="ECO:0000259" key="6">
    <source>
        <dbReference type="Pfam" id="PF02656"/>
    </source>
</evidence>
<dbReference type="AlphaFoldDB" id="A0A2R8C032"/>
<comment type="subcellular location">
    <subcellularLocation>
        <location evidence="1">Endomembrane system</location>
        <topology evidence="1">Multi-pass membrane protein</topology>
    </subcellularLocation>
</comment>
<feature type="transmembrane region" description="Helical" evidence="5">
    <location>
        <begin position="54"/>
        <end position="76"/>
    </location>
</feature>
<dbReference type="OrthoDB" id="582337at2"/>
<gene>
    <name evidence="7" type="ORF">PAA8504_03629</name>
</gene>
<dbReference type="EMBL" id="ONZF01000011">
    <property type="protein sequence ID" value="SPJ25778.1"/>
    <property type="molecule type" value="Genomic_DNA"/>
</dbReference>
<proteinExistence type="predicted"/>
<keyword evidence="4 5" id="KW-0472">Membrane</keyword>
<evidence type="ECO:0000256" key="4">
    <source>
        <dbReference type="ARBA" id="ARBA00023136"/>
    </source>
</evidence>
<evidence type="ECO:0000256" key="3">
    <source>
        <dbReference type="ARBA" id="ARBA00022989"/>
    </source>
</evidence>
<evidence type="ECO:0000313" key="7">
    <source>
        <dbReference type="EMBL" id="SPJ25778.1"/>
    </source>
</evidence>